<organism evidence="3 4">
    <name type="scientific">Alternaria atra</name>
    <dbReference type="NCBI Taxonomy" id="119953"/>
    <lineage>
        <taxon>Eukaryota</taxon>
        <taxon>Fungi</taxon>
        <taxon>Dikarya</taxon>
        <taxon>Ascomycota</taxon>
        <taxon>Pezizomycotina</taxon>
        <taxon>Dothideomycetes</taxon>
        <taxon>Pleosporomycetidae</taxon>
        <taxon>Pleosporales</taxon>
        <taxon>Pleosporineae</taxon>
        <taxon>Pleosporaceae</taxon>
        <taxon>Alternaria</taxon>
        <taxon>Alternaria sect. Ulocladioides</taxon>
    </lineage>
</organism>
<dbReference type="Proteomes" id="UP000676310">
    <property type="component" value="Unassembled WGS sequence"/>
</dbReference>
<dbReference type="OrthoDB" id="1937642at2759"/>
<dbReference type="RefSeq" id="XP_043166425.1">
    <property type="nucleotide sequence ID" value="XM_043310490.1"/>
</dbReference>
<keyword evidence="4" id="KW-1185">Reference proteome</keyword>
<comment type="caution">
    <text evidence="3">The sequence shown here is derived from an EMBL/GenBank/DDBJ whole genome shotgun (WGS) entry which is preliminary data.</text>
</comment>
<feature type="transmembrane region" description="Helical" evidence="2">
    <location>
        <begin position="227"/>
        <end position="247"/>
    </location>
</feature>
<feature type="transmembrane region" description="Helical" evidence="2">
    <location>
        <begin position="113"/>
        <end position="132"/>
    </location>
</feature>
<feature type="transmembrane region" description="Helical" evidence="2">
    <location>
        <begin position="79"/>
        <end position="101"/>
    </location>
</feature>
<evidence type="ECO:0000256" key="1">
    <source>
        <dbReference type="SAM" id="MobiDB-lite"/>
    </source>
</evidence>
<keyword evidence="2" id="KW-0472">Membrane</keyword>
<dbReference type="EMBL" id="CAJRGZ010000016">
    <property type="protein sequence ID" value="CAG5152717.1"/>
    <property type="molecule type" value="Genomic_DNA"/>
</dbReference>
<protein>
    <submittedName>
        <fullName evidence="3">Uncharacterized protein</fullName>
    </submittedName>
</protein>
<dbReference type="AlphaFoldDB" id="A0A8J2HZ25"/>
<feature type="transmembrane region" description="Helical" evidence="2">
    <location>
        <begin position="204"/>
        <end position="221"/>
    </location>
</feature>
<feature type="transmembrane region" description="Helical" evidence="2">
    <location>
        <begin position="327"/>
        <end position="349"/>
    </location>
</feature>
<name>A0A8J2HZ25_9PLEO</name>
<dbReference type="GeneID" id="67014378"/>
<gene>
    <name evidence="3" type="ORF">ALTATR162_LOCUS2884</name>
</gene>
<keyword evidence="2" id="KW-0812">Transmembrane</keyword>
<evidence type="ECO:0000256" key="2">
    <source>
        <dbReference type="SAM" id="Phobius"/>
    </source>
</evidence>
<keyword evidence="2" id="KW-1133">Transmembrane helix</keyword>
<proteinExistence type="predicted"/>
<reference evidence="3" key="1">
    <citation type="submission" date="2021-05" db="EMBL/GenBank/DDBJ databases">
        <authorList>
            <person name="Stam R."/>
        </authorList>
    </citation>
    <scope>NUCLEOTIDE SEQUENCE</scope>
    <source>
        <strain evidence="3">CS162</strain>
    </source>
</reference>
<evidence type="ECO:0000313" key="4">
    <source>
        <dbReference type="Proteomes" id="UP000676310"/>
    </source>
</evidence>
<accession>A0A8J2HZ25</accession>
<feature type="region of interest" description="Disordered" evidence="1">
    <location>
        <begin position="1"/>
        <end position="24"/>
    </location>
</feature>
<feature type="transmembrane region" description="Helical" evidence="2">
    <location>
        <begin position="304"/>
        <end position="321"/>
    </location>
</feature>
<sequence length="418" mass="46365">MPHVDLEKGGVMTSKKHDKDPTSINSSVVKRSSTFLANLSTTIPLIIAYTNLYLIKYYLSPSGPGARHREGDEGRIKPLAIILMLLGPDIIQITFAATTTFAPNEFPCFSFGWLAYSTLLLVSAVSGSGRLLPREECGVKVVDTNGKMGRRGRKRKVRVWRLLRDLESHHDPDSIDSDIIIEILEPTSQPWTPKSLWAMIQNRSLATVIFQFWLAGIFWYYYGDVSILLLLSTSILLLEATANLPIWSAQKHFSHTNDMEDGVYTLMRDTGTPSQRIFIIQSMHPGIFVNKGGTATYAMRHTSLPAVILISGGFLCQALLCTQLSDAAAIVLLIIMLCGTISNVAIASLPREPMVDGVKLHSVDTIGGGKSVVEALREVEGRHEGFGQVLLRERFPENIRKWEHRNEKGNMGEVGEMD</sequence>
<feature type="transmembrane region" description="Helical" evidence="2">
    <location>
        <begin position="35"/>
        <end position="59"/>
    </location>
</feature>
<evidence type="ECO:0000313" key="3">
    <source>
        <dbReference type="EMBL" id="CAG5152717.1"/>
    </source>
</evidence>